<evidence type="ECO:0000313" key="2">
    <source>
        <dbReference type="EMBL" id="AQQ70822.1"/>
    </source>
</evidence>
<dbReference type="STRING" id="1851148.SMSP2_01184"/>
<dbReference type="Pfam" id="PF01106">
    <property type="entry name" value="NifU"/>
    <property type="match status" value="1"/>
</dbReference>
<dbReference type="PANTHER" id="PTHR11178">
    <property type="entry name" value="IRON-SULFUR CLUSTER SCAFFOLD PROTEIN NFU-RELATED"/>
    <property type="match status" value="1"/>
</dbReference>
<feature type="domain" description="NIF system FeS cluster assembly NifU C-terminal" evidence="1">
    <location>
        <begin position="18"/>
        <end position="84"/>
    </location>
</feature>
<dbReference type="Gene3D" id="3.30.300.130">
    <property type="entry name" value="Fe-S cluster assembly (FSCA)"/>
    <property type="match status" value="1"/>
</dbReference>
<accession>A0A1Q2MF01</accession>
<dbReference type="Proteomes" id="UP000188181">
    <property type="component" value="Chromosome"/>
</dbReference>
<proteinExistence type="predicted"/>
<dbReference type="SUPFAM" id="SSF117916">
    <property type="entry name" value="Fe-S cluster assembly (FSCA) domain-like"/>
    <property type="match status" value="1"/>
</dbReference>
<gene>
    <name evidence="2" type="primary">nfuA</name>
    <name evidence="2" type="ORF">SMSP2_01184</name>
</gene>
<evidence type="ECO:0000313" key="3">
    <source>
        <dbReference type="Proteomes" id="UP000188181"/>
    </source>
</evidence>
<organism evidence="2 3">
    <name type="scientific">Limihaloglobus sulfuriphilus</name>
    <dbReference type="NCBI Taxonomy" id="1851148"/>
    <lineage>
        <taxon>Bacteria</taxon>
        <taxon>Pseudomonadati</taxon>
        <taxon>Planctomycetota</taxon>
        <taxon>Phycisphaerae</taxon>
        <taxon>Sedimentisphaerales</taxon>
        <taxon>Sedimentisphaeraceae</taxon>
        <taxon>Limihaloglobus</taxon>
    </lineage>
</organism>
<protein>
    <submittedName>
        <fullName evidence="2">Fe/S biogenesis protein NfuA</fullName>
    </submittedName>
</protein>
<reference evidence="3" key="1">
    <citation type="submission" date="2017-02" db="EMBL/GenBank/DDBJ databases">
        <title>Comparative genomics and description of representatives of a novel lineage of planctomycetes thriving in anoxic sediments.</title>
        <authorList>
            <person name="Spring S."/>
            <person name="Bunk B."/>
            <person name="Sproer C."/>
        </authorList>
    </citation>
    <scope>NUCLEOTIDE SEQUENCE [LARGE SCALE GENOMIC DNA]</scope>
    <source>
        <strain evidence="3">SM-Chi-D1</strain>
    </source>
</reference>
<name>A0A1Q2MF01_9BACT</name>
<dbReference type="RefSeq" id="WP_222566415.1">
    <property type="nucleotide sequence ID" value="NZ_CP019646.1"/>
</dbReference>
<dbReference type="GO" id="GO:0016226">
    <property type="term" value="P:iron-sulfur cluster assembly"/>
    <property type="evidence" value="ECO:0007669"/>
    <property type="project" value="InterPro"/>
</dbReference>
<dbReference type="InterPro" id="IPR034904">
    <property type="entry name" value="FSCA_dom_sf"/>
</dbReference>
<sequence>MTTESNGNAENNGLHAQITETLMSIRPSLQSHGGDLELVEITDDLTVKVKLQGACHGCPGARATLKNGVERVLKERVPMVKEVIAVN</sequence>
<evidence type="ECO:0000259" key="1">
    <source>
        <dbReference type="Pfam" id="PF01106"/>
    </source>
</evidence>
<dbReference type="EMBL" id="CP019646">
    <property type="protein sequence ID" value="AQQ70822.1"/>
    <property type="molecule type" value="Genomic_DNA"/>
</dbReference>
<dbReference type="InterPro" id="IPR001075">
    <property type="entry name" value="NIF_FeS_clus_asmbl_NifU_C"/>
</dbReference>
<dbReference type="GO" id="GO:0051536">
    <property type="term" value="F:iron-sulfur cluster binding"/>
    <property type="evidence" value="ECO:0007669"/>
    <property type="project" value="InterPro"/>
</dbReference>
<keyword evidence="3" id="KW-1185">Reference proteome</keyword>
<dbReference type="AlphaFoldDB" id="A0A1Q2MF01"/>
<dbReference type="GO" id="GO:0005506">
    <property type="term" value="F:iron ion binding"/>
    <property type="evidence" value="ECO:0007669"/>
    <property type="project" value="InterPro"/>
</dbReference>
<dbReference type="KEGG" id="pbas:SMSP2_01184"/>